<evidence type="ECO:0000313" key="8">
    <source>
        <dbReference type="Proteomes" id="UP001260188"/>
    </source>
</evidence>
<gene>
    <name evidence="7" type="ORF">QE367_001651</name>
</gene>
<evidence type="ECO:0000256" key="6">
    <source>
        <dbReference type="SAM" id="Phobius"/>
    </source>
</evidence>
<evidence type="ECO:0000256" key="4">
    <source>
        <dbReference type="ARBA" id="ARBA00022989"/>
    </source>
</evidence>
<sequence length="427" mass="43985">MRQRGSSWHIALVTLGNLSSPIVALVTAPLLAQGLGVVARGELAAATAPLFLAAAALTLGLPDAVTHFTARFSRYARRSFLANWALLTVVGAAGTVVVYLLAPALSGGSDELRDLIRICATAITPALWVGIGRGFARGLQRWSLVVAEQIVSSTAKLVGVVALLATGNLSALSAAILLSAALSVGGLTYLVIIPMLQPGAAMEPHRAIVGFGLSVWPGVLAGVVLSRLDQTLILPLSSAAALGVYAVAVSIADSARVFNIAVRDVIFARESASRDDEALALASRLSTLITVAMAGAVAGASFLVVVPLFGVEFASVPLVVSIILLGTVVGNPGSVLAAGISARGRPWLRSIAIITGVAVNVVLLILLVPVLGAVGAATAAAVANALTGMMVVLIAWRVFEIPPSRVLRPRASDTRRLWELVSNLRRR</sequence>
<evidence type="ECO:0000313" key="7">
    <source>
        <dbReference type="EMBL" id="MDR6167447.1"/>
    </source>
</evidence>
<evidence type="ECO:0000256" key="3">
    <source>
        <dbReference type="ARBA" id="ARBA00022692"/>
    </source>
</evidence>
<feature type="transmembrane region" description="Helical" evidence="6">
    <location>
        <begin position="114"/>
        <end position="132"/>
    </location>
</feature>
<feature type="transmembrane region" description="Helical" evidence="6">
    <location>
        <begin position="288"/>
        <end position="310"/>
    </location>
</feature>
<keyword evidence="4 6" id="KW-1133">Transmembrane helix</keyword>
<feature type="transmembrane region" description="Helical" evidence="6">
    <location>
        <begin position="171"/>
        <end position="196"/>
    </location>
</feature>
<dbReference type="Pfam" id="PF01943">
    <property type="entry name" value="Polysacc_synt"/>
    <property type="match status" value="1"/>
</dbReference>
<feature type="transmembrane region" description="Helical" evidence="6">
    <location>
        <begin position="377"/>
        <end position="399"/>
    </location>
</feature>
<keyword evidence="8" id="KW-1185">Reference proteome</keyword>
<feature type="transmembrane region" description="Helical" evidence="6">
    <location>
        <begin position="316"/>
        <end position="339"/>
    </location>
</feature>
<evidence type="ECO:0000256" key="2">
    <source>
        <dbReference type="ARBA" id="ARBA00022475"/>
    </source>
</evidence>
<dbReference type="InterPro" id="IPR050833">
    <property type="entry name" value="Poly_Biosynth_Transport"/>
</dbReference>
<proteinExistence type="predicted"/>
<keyword evidence="2" id="KW-1003">Cell membrane</keyword>
<keyword evidence="5 6" id="KW-0472">Membrane</keyword>
<feature type="transmembrane region" description="Helical" evidence="6">
    <location>
        <begin position="144"/>
        <end position="165"/>
    </location>
</feature>
<name>A0ABU1I0P3_9MICO</name>
<organism evidence="7 8">
    <name type="scientific">Microbacterium paludicola</name>
    <dbReference type="NCBI Taxonomy" id="300019"/>
    <lineage>
        <taxon>Bacteria</taxon>
        <taxon>Bacillati</taxon>
        <taxon>Actinomycetota</taxon>
        <taxon>Actinomycetes</taxon>
        <taxon>Micrococcales</taxon>
        <taxon>Microbacteriaceae</taxon>
        <taxon>Microbacterium</taxon>
    </lineage>
</organism>
<feature type="transmembrane region" description="Helical" evidence="6">
    <location>
        <begin position="81"/>
        <end position="102"/>
    </location>
</feature>
<reference evidence="7 8" key="1">
    <citation type="submission" date="2023-08" db="EMBL/GenBank/DDBJ databases">
        <title>Functional and genomic diversity of the sorghum phyllosphere microbiome.</title>
        <authorList>
            <person name="Shade A."/>
        </authorList>
    </citation>
    <scope>NUCLEOTIDE SEQUENCE [LARGE SCALE GENOMIC DNA]</scope>
    <source>
        <strain evidence="7 8">SORGH_AS_0919</strain>
    </source>
</reference>
<dbReference type="EMBL" id="JAVIZA010000001">
    <property type="protein sequence ID" value="MDR6167447.1"/>
    <property type="molecule type" value="Genomic_DNA"/>
</dbReference>
<evidence type="ECO:0000256" key="1">
    <source>
        <dbReference type="ARBA" id="ARBA00004651"/>
    </source>
</evidence>
<evidence type="ECO:0000256" key="5">
    <source>
        <dbReference type="ARBA" id="ARBA00023136"/>
    </source>
</evidence>
<keyword evidence="3 6" id="KW-0812">Transmembrane</keyword>
<feature type="transmembrane region" description="Helical" evidence="6">
    <location>
        <begin position="232"/>
        <end position="252"/>
    </location>
</feature>
<dbReference type="InterPro" id="IPR002797">
    <property type="entry name" value="Polysacc_synth"/>
</dbReference>
<accession>A0ABU1I0P3</accession>
<dbReference type="PANTHER" id="PTHR30250">
    <property type="entry name" value="PST FAMILY PREDICTED COLANIC ACID TRANSPORTER"/>
    <property type="match status" value="1"/>
</dbReference>
<dbReference type="Proteomes" id="UP001260188">
    <property type="component" value="Unassembled WGS sequence"/>
</dbReference>
<feature type="transmembrane region" description="Helical" evidence="6">
    <location>
        <begin position="43"/>
        <end position="61"/>
    </location>
</feature>
<feature type="transmembrane region" description="Helical" evidence="6">
    <location>
        <begin position="208"/>
        <end position="226"/>
    </location>
</feature>
<feature type="transmembrane region" description="Helical" evidence="6">
    <location>
        <begin position="12"/>
        <end position="31"/>
    </location>
</feature>
<protein>
    <submittedName>
        <fullName evidence="7">O-antigen/teichoic acid export membrane protein</fullName>
    </submittedName>
</protein>
<comment type="caution">
    <text evidence="7">The sequence shown here is derived from an EMBL/GenBank/DDBJ whole genome shotgun (WGS) entry which is preliminary data.</text>
</comment>
<feature type="transmembrane region" description="Helical" evidence="6">
    <location>
        <begin position="351"/>
        <end position="371"/>
    </location>
</feature>
<comment type="subcellular location">
    <subcellularLocation>
        <location evidence="1">Cell membrane</location>
        <topology evidence="1">Multi-pass membrane protein</topology>
    </subcellularLocation>
</comment>
<dbReference type="PANTHER" id="PTHR30250:SF11">
    <property type="entry name" value="O-ANTIGEN TRANSPORTER-RELATED"/>
    <property type="match status" value="1"/>
</dbReference>